<evidence type="ECO:0000313" key="5">
    <source>
        <dbReference type="EMBL" id="TCK26604.1"/>
    </source>
</evidence>
<protein>
    <submittedName>
        <fullName evidence="5">AraC-like DNA-binding protein</fullName>
    </submittedName>
</protein>
<evidence type="ECO:0000313" key="6">
    <source>
        <dbReference type="Proteomes" id="UP000295560"/>
    </source>
</evidence>
<keyword evidence="2 5" id="KW-0238">DNA-binding</keyword>
<dbReference type="Gene3D" id="1.10.10.60">
    <property type="entry name" value="Homeodomain-like"/>
    <property type="match status" value="1"/>
</dbReference>
<sequence>MATSAHVERVEIRTTDPERAHETLTSMYAAHTPRLHGSRERFRFRISGAGTDVLRVDELAHSMGLDSRQDAPYDALIAVELLSGQIDFANGRTSMVPAVGGVLLGDPHRPNRVHWSDVVVRTTRLDLAAARRVVEDLTGMPAARVDFELSAPVSASAARYFRAVVERVRRDVLPDDELLAQPLVRSEVFRQLVVAFLSTFPNSASRAQEDRPEPHSLGAEPAVVRRAVGFVESNAHRDIGLGEIAQAARIGPRGLQHAFRKHRGCAPTEYLRQVRMDYAHQELLAADPSHGDTVAAIAARWGFLHAGRFSIGYRSMYGRSPSDTLRH</sequence>
<name>A0A4R1HV41_PSEEN</name>
<accession>A0A4R1HV41</accession>
<gene>
    <name evidence="5" type="ORF">EV378_2442</name>
</gene>
<feature type="domain" description="HTH araC/xylS-type" evidence="4">
    <location>
        <begin position="225"/>
        <end position="327"/>
    </location>
</feature>
<dbReference type="InterPro" id="IPR018060">
    <property type="entry name" value="HTH_AraC"/>
</dbReference>
<organism evidence="5 6">
    <name type="scientific">Pseudonocardia endophytica</name>
    <dbReference type="NCBI Taxonomy" id="401976"/>
    <lineage>
        <taxon>Bacteria</taxon>
        <taxon>Bacillati</taxon>
        <taxon>Actinomycetota</taxon>
        <taxon>Actinomycetes</taxon>
        <taxon>Pseudonocardiales</taxon>
        <taxon>Pseudonocardiaceae</taxon>
        <taxon>Pseudonocardia</taxon>
    </lineage>
</organism>
<evidence type="ECO:0000256" key="2">
    <source>
        <dbReference type="ARBA" id="ARBA00023125"/>
    </source>
</evidence>
<keyword evidence="6" id="KW-1185">Reference proteome</keyword>
<reference evidence="5 6" key="1">
    <citation type="submission" date="2019-03" db="EMBL/GenBank/DDBJ databases">
        <title>Sequencing the genomes of 1000 actinobacteria strains.</title>
        <authorList>
            <person name="Klenk H.-P."/>
        </authorList>
    </citation>
    <scope>NUCLEOTIDE SEQUENCE [LARGE SCALE GENOMIC DNA]</scope>
    <source>
        <strain evidence="5 6">DSM 44969</strain>
    </source>
</reference>
<dbReference type="RefSeq" id="WP_132424079.1">
    <property type="nucleotide sequence ID" value="NZ_SMFZ01000001.1"/>
</dbReference>
<dbReference type="PROSITE" id="PS01124">
    <property type="entry name" value="HTH_ARAC_FAMILY_2"/>
    <property type="match status" value="1"/>
</dbReference>
<dbReference type="AlphaFoldDB" id="A0A4R1HV41"/>
<dbReference type="OrthoDB" id="5464689at2"/>
<keyword evidence="1" id="KW-0805">Transcription regulation</keyword>
<dbReference type="SUPFAM" id="SSF46689">
    <property type="entry name" value="Homeodomain-like"/>
    <property type="match status" value="1"/>
</dbReference>
<dbReference type="SMART" id="SM00342">
    <property type="entry name" value="HTH_ARAC"/>
    <property type="match status" value="1"/>
</dbReference>
<proteinExistence type="predicted"/>
<dbReference type="GO" id="GO:0043565">
    <property type="term" value="F:sequence-specific DNA binding"/>
    <property type="evidence" value="ECO:0007669"/>
    <property type="project" value="InterPro"/>
</dbReference>
<evidence type="ECO:0000256" key="3">
    <source>
        <dbReference type="ARBA" id="ARBA00023163"/>
    </source>
</evidence>
<keyword evidence="3" id="KW-0804">Transcription</keyword>
<dbReference type="PANTHER" id="PTHR46796">
    <property type="entry name" value="HTH-TYPE TRANSCRIPTIONAL ACTIVATOR RHAS-RELATED"/>
    <property type="match status" value="1"/>
</dbReference>
<evidence type="ECO:0000256" key="1">
    <source>
        <dbReference type="ARBA" id="ARBA00023015"/>
    </source>
</evidence>
<dbReference type="Proteomes" id="UP000295560">
    <property type="component" value="Unassembled WGS sequence"/>
</dbReference>
<dbReference type="GO" id="GO:0003700">
    <property type="term" value="F:DNA-binding transcription factor activity"/>
    <property type="evidence" value="ECO:0007669"/>
    <property type="project" value="InterPro"/>
</dbReference>
<dbReference type="PANTHER" id="PTHR46796:SF12">
    <property type="entry name" value="HTH-TYPE DNA-BINDING TRANSCRIPTIONAL ACTIVATOR EUTR"/>
    <property type="match status" value="1"/>
</dbReference>
<dbReference type="InterPro" id="IPR035418">
    <property type="entry name" value="AraC-bd_2"/>
</dbReference>
<dbReference type="Pfam" id="PF12833">
    <property type="entry name" value="HTH_18"/>
    <property type="match status" value="1"/>
</dbReference>
<dbReference type="InterPro" id="IPR009057">
    <property type="entry name" value="Homeodomain-like_sf"/>
</dbReference>
<dbReference type="Pfam" id="PF14525">
    <property type="entry name" value="AraC_binding_2"/>
    <property type="match status" value="1"/>
</dbReference>
<evidence type="ECO:0000259" key="4">
    <source>
        <dbReference type="PROSITE" id="PS01124"/>
    </source>
</evidence>
<comment type="caution">
    <text evidence="5">The sequence shown here is derived from an EMBL/GenBank/DDBJ whole genome shotgun (WGS) entry which is preliminary data.</text>
</comment>
<dbReference type="InterPro" id="IPR050204">
    <property type="entry name" value="AraC_XylS_family_regulators"/>
</dbReference>
<dbReference type="EMBL" id="SMFZ01000001">
    <property type="protein sequence ID" value="TCK26604.1"/>
    <property type="molecule type" value="Genomic_DNA"/>
</dbReference>